<proteinExistence type="inferred from homology"/>
<feature type="binding site" evidence="3">
    <location>
        <position position="319"/>
    </location>
    <ligand>
        <name>Zn(2+)</name>
        <dbReference type="ChEBI" id="CHEBI:29105"/>
        <label>2</label>
    </ligand>
</feature>
<evidence type="ECO:0000313" key="5">
    <source>
        <dbReference type="EMBL" id="ERJ63549.1"/>
    </source>
</evidence>
<comment type="cofactor">
    <cofactor evidence="3">
        <name>Mg(2+)</name>
        <dbReference type="ChEBI" id="CHEBI:18420"/>
    </cofactor>
    <text evidence="3">Binds 1 Mg(2+) ion.</text>
</comment>
<keyword evidence="1" id="KW-0597">Phosphoprotein</keyword>
<accession>A0A0E2LM71</accession>
<dbReference type="CDD" id="cd16012">
    <property type="entry name" value="ALP"/>
    <property type="match status" value="1"/>
</dbReference>
<keyword evidence="3" id="KW-0862">Zinc</keyword>
<feature type="binding site" evidence="3">
    <location>
        <position position="280"/>
    </location>
    <ligand>
        <name>Zn(2+)</name>
        <dbReference type="ChEBI" id="CHEBI:29105"/>
        <label>2</label>
    </ligand>
</feature>
<feature type="binding site" evidence="3">
    <location>
        <position position="157"/>
    </location>
    <ligand>
        <name>Mg(2+)</name>
        <dbReference type="ChEBI" id="CHEBI:18420"/>
    </ligand>
</feature>
<feature type="binding site" evidence="3">
    <location>
        <position position="318"/>
    </location>
    <ligand>
        <name>Zn(2+)</name>
        <dbReference type="ChEBI" id="CHEBI:29105"/>
        <label>2</label>
    </ligand>
</feature>
<feature type="binding site" evidence="3">
    <location>
        <position position="155"/>
    </location>
    <ligand>
        <name>Mg(2+)</name>
        <dbReference type="ChEBI" id="CHEBI:18420"/>
    </ligand>
</feature>
<organism evidence="5 6">
    <name type="scientific">Porphyromonas gingivalis F0570</name>
    <dbReference type="NCBI Taxonomy" id="1227271"/>
    <lineage>
        <taxon>Bacteria</taxon>
        <taxon>Pseudomonadati</taxon>
        <taxon>Bacteroidota</taxon>
        <taxon>Bacteroidia</taxon>
        <taxon>Bacteroidales</taxon>
        <taxon>Porphyromonadaceae</taxon>
        <taxon>Porphyromonas</taxon>
    </lineage>
</organism>
<comment type="similarity">
    <text evidence="4">Belongs to the alkaline phosphatase family.</text>
</comment>
<feature type="binding site" evidence="3">
    <location>
        <position position="276"/>
    </location>
    <ligand>
        <name>Zn(2+)</name>
        <dbReference type="ChEBI" id="CHEBI:29105"/>
        <label>2</label>
    </ligand>
</feature>
<feature type="binding site" evidence="3">
    <location>
        <position position="437"/>
    </location>
    <ligand>
        <name>Zn(2+)</name>
        <dbReference type="ChEBI" id="CHEBI:29105"/>
        <label>2</label>
    </ligand>
</feature>
<keyword evidence="3" id="KW-0479">Metal-binding</keyword>
<feature type="binding site" evidence="3">
    <location>
        <position position="42"/>
    </location>
    <ligand>
        <name>Zn(2+)</name>
        <dbReference type="ChEBI" id="CHEBI:29105"/>
        <label>2</label>
    </ligand>
</feature>
<name>A0A0E2LM71_PORGN</name>
<dbReference type="PATRIC" id="fig|1227271.3.peg.2066"/>
<sequence>MKRIKQTLSTILLFIIVLSPALYAGQPREVKPVRNVILMIPDGTSLSAVSLARWYQRYLNPDRRHLAIDPYICGTVLTYSSDAPIGDSAPTTSCYMTGMPSNTGFVSTYPVSSGDADLIPVDKARAYSPLATFLEAAKIMKGKKTGLVVTCHFPHATPADCSAHSYSRKKYDWIAAQMVHQNLDVVLGGGTHYLHPELQSVLNSRGYGLFLDDLNGMRTYAGDRMWALFGKREMPYDLDRDTTQIPSLEEMTRLAIEKLNRSEEGFFLMVEGSKVDWAAHANDPVGIATEYLAFDRACAVAFDFARRDGQTAVIIVPDHGNSGVSIGKQSVKDYDKRSAKDLFDQLCRFRLTADGLAGRLADTPADKVQGLVSNICGFELDAKELEALYNCPDYNHSPIPKEQRRQTEESLYSGSLSTFIASLYTKHTSIGFTTHGHTAEEVLLAAYHPQDTRPMGMVINYELNDYLCRLFELGSQLPVLTDKIFAPHTEVFQGMSYSIKDGKKEGELPVLEVKKGSHRLLASPFSNTVIFNKKAIDLSSVVVYVDKTKTFYLPRELRSLFGE</sequence>
<evidence type="ECO:0000256" key="4">
    <source>
        <dbReference type="RuleBase" id="RU003946"/>
    </source>
</evidence>
<dbReference type="PANTHER" id="PTHR11596">
    <property type="entry name" value="ALKALINE PHOSPHATASE"/>
    <property type="match status" value="1"/>
</dbReference>
<evidence type="ECO:0000256" key="1">
    <source>
        <dbReference type="ARBA" id="ARBA00022553"/>
    </source>
</evidence>
<dbReference type="SUPFAM" id="SSF53649">
    <property type="entry name" value="Alkaline phosphatase-like"/>
    <property type="match status" value="1"/>
</dbReference>
<dbReference type="Proteomes" id="UP000016630">
    <property type="component" value="Unassembled WGS sequence"/>
</dbReference>
<dbReference type="PANTHER" id="PTHR11596:SF5">
    <property type="entry name" value="ALKALINE PHOSPHATASE"/>
    <property type="match status" value="1"/>
</dbReference>
<reference evidence="5 6" key="1">
    <citation type="submission" date="2013-06" db="EMBL/GenBank/DDBJ databases">
        <authorList>
            <person name="Weinstock G."/>
            <person name="Sodergren E."/>
            <person name="Lobos E.A."/>
            <person name="Fulton L."/>
            <person name="Fulton R."/>
            <person name="Courtney L."/>
            <person name="Fronick C."/>
            <person name="O'Laughlin M."/>
            <person name="Godfrey J."/>
            <person name="Wilson R.M."/>
            <person name="Miner T."/>
            <person name="Farmer C."/>
            <person name="Delehaunty K."/>
            <person name="Cordes M."/>
            <person name="Minx P."/>
            <person name="Tomlinson C."/>
            <person name="Chen J."/>
            <person name="Wollam A."/>
            <person name="Pepin K.H."/>
            <person name="Bhonagiri V."/>
            <person name="Zhang X."/>
            <person name="Warren W."/>
            <person name="Mitreva M."/>
            <person name="Mardis E.R."/>
            <person name="Wilson R.K."/>
        </authorList>
    </citation>
    <scope>NUCLEOTIDE SEQUENCE [LARGE SCALE GENOMIC DNA]</scope>
    <source>
        <strain evidence="5 6">F0570</strain>
    </source>
</reference>
<dbReference type="Gene3D" id="3.40.720.10">
    <property type="entry name" value="Alkaline Phosphatase, subunit A"/>
    <property type="match status" value="1"/>
</dbReference>
<dbReference type="RefSeq" id="WP_005874233.1">
    <property type="nucleotide sequence ID" value="NZ_KI259114.1"/>
</dbReference>
<evidence type="ECO:0000313" key="6">
    <source>
        <dbReference type="Proteomes" id="UP000016630"/>
    </source>
</evidence>
<dbReference type="AlphaFoldDB" id="A0A0E2LM71"/>
<dbReference type="PRINTS" id="PR00113">
    <property type="entry name" value="ALKPHPHTASE"/>
</dbReference>
<feature type="active site" description="Phosphoserine intermediate" evidence="2">
    <location>
        <position position="88"/>
    </location>
</feature>
<protein>
    <submittedName>
        <fullName evidence="5">Alkaline phosphatase family protein</fullName>
    </submittedName>
</protein>
<gene>
    <name evidence="5" type="ORF">HMPREF1555_02357</name>
</gene>
<dbReference type="Pfam" id="PF00245">
    <property type="entry name" value="Alk_phosphatase"/>
    <property type="match status" value="1"/>
</dbReference>
<dbReference type="HOGENOM" id="CLU_008539_6_2_10"/>
<dbReference type="InterPro" id="IPR001952">
    <property type="entry name" value="Alkaline_phosphatase"/>
</dbReference>
<dbReference type="GO" id="GO:0004035">
    <property type="term" value="F:alkaline phosphatase activity"/>
    <property type="evidence" value="ECO:0007669"/>
    <property type="project" value="TreeGrafter"/>
</dbReference>
<evidence type="ECO:0000256" key="2">
    <source>
        <dbReference type="PIRSR" id="PIRSR601952-1"/>
    </source>
</evidence>
<dbReference type="SMART" id="SM00098">
    <property type="entry name" value="alkPPc"/>
    <property type="match status" value="1"/>
</dbReference>
<dbReference type="GO" id="GO:0046872">
    <property type="term" value="F:metal ion binding"/>
    <property type="evidence" value="ECO:0007669"/>
    <property type="project" value="UniProtKB-KW"/>
</dbReference>
<dbReference type="Gene3D" id="1.10.60.40">
    <property type="match status" value="1"/>
</dbReference>
<feature type="binding site" evidence="3">
    <location>
        <position position="271"/>
    </location>
    <ligand>
        <name>Mg(2+)</name>
        <dbReference type="ChEBI" id="CHEBI:18420"/>
    </ligand>
</feature>
<dbReference type="InterPro" id="IPR017850">
    <property type="entry name" value="Alkaline_phosphatase_core_sf"/>
</dbReference>
<comment type="cofactor">
    <cofactor evidence="3">
        <name>Zn(2+)</name>
        <dbReference type="ChEBI" id="CHEBI:29105"/>
    </cofactor>
    <text evidence="3">Binds 2 Zn(2+) ions.</text>
</comment>
<evidence type="ECO:0000256" key="3">
    <source>
        <dbReference type="PIRSR" id="PIRSR601952-2"/>
    </source>
</evidence>
<dbReference type="EMBL" id="AWUW01000161">
    <property type="protein sequence ID" value="ERJ63549.1"/>
    <property type="molecule type" value="Genomic_DNA"/>
</dbReference>
<comment type="caution">
    <text evidence="5">The sequence shown here is derived from an EMBL/GenBank/DDBJ whole genome shotgun (WGS) entry which is preliminary data.</text>
</comment>
<keyword evidence="3" id="KW-0460">Magnesium</keyword>
<feature type="binding site" evidence="3">
    <location>
        <position position="42"/>
    </location>
    <ligand>
        <name>Mg(2+)</name>
        <dbReference type="ChEBI" id="CHEBI:18420"/>
    </ligand>
</feature>